<dbReference type="Pfam" id="PF13473">
    <property type="entry name" value="Cupredoxin_1"/>
    <property type="match status" value="1"/>
</dbReference>
<protein>
    <recommendedName>
        <fullName evidence="2">EfeO-type cupredoxin-like domain-containing protein</fullName>
    </recommendedName>
</protein>
<dbReference type="Proteomes" id="UP000018291">
    <property type="component" value="Unassembled WGS sequence"/>
</dbReference>
<evidence type="ECO:0000259" key="2">
    <source>
        <dbReference type="Pfam" id="PF13473"/>
    </source>
</evidence>
<dbReference type="InterPro" id="IPR028096">
    <property type="entry name" value="EfeO_Cupredoxin"/>
</dbReference>
<dbReference type="RefSeq" id="WP_012228542.1">
    <property type="nucleotide sequence ID" value="NZ_HG422565.1"/>
</dbReference>
<dbReference type="Gene3D" id="2.60.40.420">
    <property type="entry name" value="Cupredoxins - blue copper proteins"/>
    <property type="match status" value="1"/>
</dbReference>
<comment type="caution">
    <text evidence="3">The sequence shown here is derived from an EMBL/GenBank/DDBJ whole genome shotgun (WGS) entry which is preliminary data.</text>
</comment>
<dbReference type="AlphaFoldDB" id="R4Z199"/>
<sequence>MNPLPQRAATLALALLLPIAGLAACSGGTADSATAVTGTDDACTLDRDVIEAGKIDFEFTNNGKDVSELYVLKDNGDVVGEVENVTTGTSRTLTVDLVAGDYEVNCKPGMKGKGISADFTVTGDGGTAQAKPERTVTFDAVDFTYEDLDLSSIKSGQTIRFEMTNSGTEPHEFEVLDSTGEPIGEVGATEPGDTGGATMTFGAPGKYTYQCILIDPKTGKKHSMLGMTGTFTVAPA</sequence>
<evidence type="ECO:0000313" key="4">
    <source>
        <dbReference type="Proteomes" id="UP000018291"/>
    </source>
</evidence>
<feature type="chain" id="PRO_5039310011" description="EfeO-type cupredoxin-like domain-containing protein" evidence="1">
    <location>
        <begin position="24"/>
        <end position="236"/>
    </location>
</feature>
<dbReference type="PROSITE" id="PS51257">
    <property type="entry name" value="PROKAR_LIPOPROTEIN"/>
    <property type="match status" value="1"/>
</dbReference>
<evidence type="ECO:0000313" key="3">
    <source>
        <dbReference type="EMBL" id="CCM64440.1"/>
    </source>
</evidence>
<dbReference type="SUPFAM" id="SSF49503">
    <property type="entry name" value="Cupredoxins"/>
    <property type="match status" value="1"/>
</dbReference>
<accession>R4Z199</accession>
<keyword evidence="1" id="KW-0732">Signal</keyword>
<dbReference type="EMBL" id="CANL01000034">
    <property type="protein sequence ID" value="CCM64440.1"/>
    <property type="molecule type" value="Genomic_DNA"/>
</dbReference>
<dbReference type="HOGENOM" id="CLU_1173726_0_0_11"/>
<reference evidence="3 4" key="1">
    <citation type="journal article" date="2013" name="ISME J.">
        <title>Metabolic model for the filamentous 'Candidatus Microthrix parvicella' based on genomic and metagenomic analyses.</title>
        <authorList>
            <person name="Jon McIlroy S."/>
            <person name="Kristiansen R."/>
            <person name="Albertsen M."/>
            <person name="Michael Karst S."/>
            <person name="Rossetti S."/>
            <person name="Lund Nielsen J."/>
            <person name="Tandoi V."/>
            <person name="James Seviour R."/>
            <person name="Nielsen P.H."/>
        </authorList>
    </citation>
    <scope>NUCLEOTIDE SEQUENCE [LARGE SCALE GENOMIC DNA]</scope>
    <source>
        <strain evidence="3 4">RN1</strain>
    </source>
</reference>
<evidence type="ECO:0000256" key="1">
    <source>
        <dbReference type="SAM" id="SignalP"/>
    </source>
</evidence>
<dbReference type="STRING" id="1229780.BN381_40054"/>
<feature type="domain" description="EfeO-type cupredoxin-like" evidence="2">
    <location>
        <begin position="15"/>
        <end position="114"/>
    </location>
</feature>
<keyword evidence="4" id="KW-1185">Reference proteome</keyword>
<dbReference type="InterPro" id="IPR008972">
    <property type="entry name" value="Cupredoxin"/>
</dbReference>
<name>R4Z199_9ACTN</name>
<gene>
    <name evidence="3" type="ORF">BN381_40054</name>
</gene>
<organism evidence="3 4">
    <name type="scientific">Candidatus Neomicrothrix parvicella RN1</name>
    <dbReference type="NCBI Taxonomy" id="1229780"/>
    <lineage>
        <taxon>Bacteria</taxon>
        <taxon>Bacillati</taxon>
        <taxon>Actinomycetota</taxon>
        <taxon>Acidimicrobiia</taxon>
        <taxon>Acidimicrobiales</taxon>
        <taxon>Microthrixaceae</taxon>
        <taxon>Candidatus Neomicrothrix</taxon>
    </lineage>
</organism>
<proteinExistence type="predicted"/>
<feature type="signal peptide" evidence="1">
    <location>
        <begin position="1"/>
        <end position="23"/>
    </location>
</feature>
<dbReference type="eggNOG" id="COG4454">
    <property type="taxonomic scope" value="Bacteria"/>
</dbReference>